<dbReference type="Pfam" id="PF00482">
    <property type="entry name" value="T2SSF"/>
    <property type="match status" value="2"/>
</dbReference>
<dbReference type="AlphaFoldDB" id="A0A1I3RX46"/>
<dbReference type="InterPro" id="IPR003004">
    <property type="entry name" value="GspF/PilC"/>
</dbReference>
<evidence type="ECO:0000313" key="10">
    <source>
        <dbReference type="EMBL" id="PHM46415.1"/>
    </source>
</evidence>
<accession>A0A1I3RX46</accession>
<dbReference type="Proteomes" id="UP000198919">
    <property type="component" value="Unassembled WGS sequence"/>
</dbReference>
<keyword evidence="4" id="KW-0997">Cell inner membrane</keyword>
<evidence type="ECO:0000313" key="11">
    <source>
        <dbReference type="EMBL" id="SFJ49846.1"/>
    </source>
</evidence>
<evidence type="ECO:0000259" key="9">
    <source>
        <dbReference type="Pfam" id="PF00482"/>
    </source>
</evidence>
<protein>
    <submittedName>
        <fullName evidence="11">Protein transport protein HofC</fullName>
    </submittedName>
    <submittedName>
        <fullName evidence="10">Type II secretion system protein</fullName>
    </submittedName>
</protein>
<keyword evidence="3" id="KW-1003">Cell membrane</keyword>
<keyword evidence="13" id="KW-1185">Reference proteome</keyword>
<evidence type="ECO:0000256" key="3">
    <source>
        <dbReference type="ARBA" id="ARBA00022475"/>
    </source>
</evidence>
<dbReference type="GO" id="GO:0015628">
    <property type="term" value="P:protein secretion by the type II secretion system"/>
    <property type="evidence" value="ECO:0007669"/>
    <property type="project" value="TreeGrafter"/>
</dbReference>
<dbReference type="PANTHER" id="PTHR30012:SF7">
    <property type="entry name" value="PROTEIN TRANSPORT PROTEIN HOFC HOMOLOG"/>
    <property type="match status" value="1"/>
</dbReference>
<organism evidence="11 12">
    <name type="scientific">Xenorhabdus mauleonii</name>
    <dbReference type="NCBI Taxonomy" id="351675"/>
    <lineage>
        <taxon>Bacteria</taxon>
        <taxon>Pseudomonadati</taxon>
        <taxon>Pseudomonadota</taxon>
        <taxon>Gammaproteobacteria</taxon>
        <taxon>Enterobacterales</taxon>
        <taxon>Morganellaceae</taxon>
        <taxon>Xenorhabdus</taxon>
    </lineage>
</organism>
<evidence type="ECO:0000256" key="2">
    <source>
        <dbReference type="ARBA" id="ARBA00005745"/>
    </source>
</evidence>
<feature type="transmembrane region" description="Helical" evidence="8">
    <location>
        <begin position="166"/>
        <end position="186"/>
    </location>
</feature>
<dbReference type="RefSeq" id="WP_092511010.1">
    <property type="nucleotide sequence ID" value="NZ_CAWNQB010000001.1"/>
</dbReference>
<dbReference type="FunFam" id="1.20.81.30:FF:000001">
    <property type="entry name" value="Type II secretion system protein F"/>
    <property type="match status" value="1"/>
</dbReference>
<dbReference type="EMBL" id="NITY01000001">
    <property type="protein sequence ID" value="PHM46415.1"/>
    <property type="molecule type" value="Genomic_DNA"/>
</dbReference>
<feature type="domain" description="Type II secretion system protein GspF" evidence="9">
    <location>
        <begin position="272"/>
        <end position="390"/>
    </location>
</feature>
<dbReference type="GO" id="GO:0005886">
    <property type="term" value="C:plasma membrane"/>
    <property type="evidence" value="ECO:0007669"/>
    <property type="project" value="UniProtKB-SubCell"/>
</dbReference>
<feature type="transmembrane region" description="Helical" evidence="8">
    <location>
        <begin position="214"/>
        <end position="235"/>
    </location>
</feature>
<proteinExistence type="inferred from homology"/>
<reference evidence="11" key="1">
    <citation type="submission" date="2016-10" db="EMBL/GenBank/DDBJ databases">
        <authorList>
            <person name="de Groot N.N."/>
        </authorList>
    </citation>
    <scope>NUCLEOTIDE SEQUENCE [LARGE SCALE GENOMIC DNA]</scope>
    <source>
        <strain evidence="11">DSM 17908</strain>
    </source>
</reference>
<dbReference type="PANTHER" id="PTHR30012">
    <property type="entry name" value="GENERAL SECRETION PATHWAY PROTEIN"/>
    <property type="match status" value="1"/>
</dbReference>
<evidence type="ECO:0000256" key="5">
    <source>
        <dbReference type="ARBA" id="ARBA00022692"/>
    </source>
</evidence>
<evidence type="ECO:0000256" key="6">
    <source>
        <dbReference type="ARBA" id="ARBA00022989"/>
    </source>
</evidence>
<dbReference type="OrthoDB" id="9805682at2"/>
<gene>
    <name evidence="11" type="ORF">SAMN05421680_11064</name>
    <name evidence="10" type="ORF">Xmau_00828</name>
</gene>
<feature type="domain" description="Type II secretion system protein GspF" evidence="9">
    <location>
        <begin position="64"/>
        <end position="187"/>
    </location>
</feature>
<keyword evidence="6 8" id="KW-1133">Transmembrane helix</keyword>
<keyword evidence="5 8" id="KW-0812">Transmembrane</keyword>
<sequence length="399" mass="45491">MNIEFIYRWQAINNKGKVITGESIGHSKKSIFRQLSHLELQPYAIKCHKIIQYSEKEIAYRLHFIHQLSTLLTSGIPLLRGLSILLQDCKLDLWRCVLTDIMQKISQGEPFSAALGHYPKLFSPLLCQIIAVGEQTGQLESCCQLIIDQLQQQNTLQKKIQKAYRYPLIVAFITLLVVILMLVFVLPEFRQVYSSFNATLPLLTQWVLSGSDLFVNYGALILILIFICLMSYLWLRNRFPVLQIKEKILLLKLPLFKQLTIYQQTNQIFHILFMTQKAGLPLTTGLKCALSATNHPVFMTGIKMLHTELLQGIPMSDTLKKATCFPSLCQQFVAIGEESGELELFLFNLAKWYQEKSINLADNLVQLLEPLLMLIMASVVGLLLLAMYLPIFQLGTILA</sequence>
<dbReference type="InterPro" id="IPR042094">
    <property type="entry name" value="T2SS_GspF_sf"/>
</dbReference>
<comment type="similarity">
    <text evidence="2">Belongs to the GSP F family.</text>
</comment>
<feature type="transmembrane region" description="Helical" evidence="8">
    <location>
        <begin position="371"/>
        <end position="391"/>
    </location>
</feature>
<evidence type="ECO:0000256" key="8">
    <source>
        <dbReference type="SAM" id="Phobius"/>
    </source>
</evidence>
<evidence type="ECO:0000256" key="7">
    <source>
        <dbReference type="ARBA" id="ARBA00023136"/>
    </source>
</evidence>
<keyword evidence="7 8" id="KW-0472">Membrane</keyword>
<evidence type="ECO:0000313" key="12">
    <source>
        <dbReference type="Proteomes" id="UP000198919"/>
    </source>
</evidence>
<dbReference type="InterPro" id="IPR018076">
    <property type="entry name" value="T2SS_GspF_dom"/>
</dbReference>
<evidence type="ECO:0000256" key="1">
    <source>
        <dbReference type="ARBA" id="ARBA00004429"/>
    </source>
</evidence>
<evidence type="ECO:0000256" key="4">
    <source>
        <dbReference type="ARBA" id="ARBA00022519"/>
    </source>
</evidence>
<reference evidence="10 13" key="3">
    <citation type="journal article" date="2017" name="Nat. Microbiol.">
        <title>Natural product diversity associated with the nematode symbionts Photorhabdus and Xenorhabdus.</title>
        <authorList>
            <person name="Tobias N.J."/>
            <person name="Wolff H."/>
            <person name="Djahanschiri B."/>
            <person name="Grundmann F."/>
            <person name="Kronenwerth M."/>
            <person name="Shi Y.M."/>
            <person name="Simonyi S."/>
            <person name="Grun P."/>
            <person name="Shapiro-Ilan D."/>
            <person name="Pidot S.J."/>
            <person name="Stinear T.P."/>
            <person name="Ebersberger I."/>
            <person name="Bode H.B."/>
        </authorList>
    </citation>
    <scope>NUCLEOTIDE SEQUENCE [LARGE SCALE GENOMIC DNA]</scope>
    <source>
        <strain evidence="10 13">DSM 17908</strain>
    </source>
</reference>
<name>A0A1I3RX46_9GAMM</name>
<dbReference type="Proteomes" id="UP000224607">
    <property type="component" value="Unassembled WGS sequence"/>
</dbReference>
<reference evidence="12" key="2">
    <citation type="submission" date="2016-10" db="EMBL/GenBank/DDBJ databases">
        <authorList>
            <person name="Varghese N."/>
            <person name="Submissions S."/>
        </authorList>
    </citation>
    <scope>NUCLEOTIDE SEQUENCE [LARGE SCALE GENOMIC DNA]</scope>
    <source>
        <strain evidence="12">DSM 17908</strain>
    </source>
</reference>
<dbReference type="PRINTS" id="PR00812">
    <property type="entry name" value="BCTERIALGSPF"/>
</dbReference>
<dbReference type="EMBL" id="FORG01000010">
    <property type="protein sequence ID" value="SFJ49846.1"/>
    <property type="molecule type" value="Genomic_DNA"/>
</dbReference>
<evidence type="ECO:0000313" key="13">
    <source>
        <dbReference type="Proteomes" id="UP000224607"/>
    </source>
</evidence>
<dbReference type="STRING" id="351675.SAMN05421680_11064"/>
<comment type="subcellular location">
    <subcellularLocation>
        <location evidence="1">Cell inner membrane</location>
        <topology evidence="1">Multi-pass membrane protein</topology>
    </subcellularLocation>
</comment>
<dbReference type="NCBIfam" id="NF007861">
    <property type="entry name" value="PRK10573.1"/>
    <property type="match status" value="1"/>
</dbReference>
<dbReference type="Gene3D" id="1.20.81.30">
    <property type="entry name" value="Type II secretion system (T2SS), domain F"/>
    <property type="match status" value="2"/>
</dbReference>